<feature type="transmembrane region" description="Helical" evidence="8">
    <location>
        <begin position="91"/>
        <end position="113"/>
    </location>
</feature>
<keyword evidence="3 8" id="KW-0813">Transport</keyword>
<evidence type="ECO:0000313" key="10">
    <source>
        <dbReference type="EMBL" id="MBW6529988.1"/>
    </source>
</evidence>
<keyword evidence="7 8" id="KW-0472">Membrane</keyword>
<feature type="transmembrane region" description="Helical" evidence="8">
    <location>
        <begin position="262"/>
        <end position="281"/>
    </location>
</feature>
<name>A0ABS7BKF2_9SPHN</name>
<feature type="transmembrane region" description="Helical" evidence="8">
    <location>
        <begin position="229"/>
        <end position="246"/>
    </location>
</feature>
<feature type="transmembrane region" description="Helical" evidence="8">
    <location>
        <begin position="23"/>
        <end position="42"/>
    </location>
</feature>
<dbReference type="Gene3D" id="1.20.1720.10">
    <property type="entry name" value="Multidrug resistance protein D"/>
    <property type="match status" value="1"/>
</dbReference>
<dbReference type="CDD" id="cd17320">
    <property type="entry name" value="MFS_MdfA_MDR_like"/>
    <property type="match status" value="1"/>
</dbReference>
<proteinExistence type="inferred from homology"/>
<comment type="similarity">
    <text evidence="2 8">Belongs to the major facilitator superfamily. Bcr/CmlA family.</text>
</comment>
<dbReference type="PROSITE" id="PS50850">
    <property type="entry name" value="MFS"/>
    <property type="match status" value="1"/>
</dbReference>
<comment type="subcellular location">
    <subcellularLocation>
        <location evidence="8">Cell inner membrane</location>
        <topology evidence="8">Multi-pass membrane protein</topology>
    </subcellularLocation>
    <subcellularLocation>
        <location evidence="1">Cell membrane</location>
        <topology evidence="1">Multi-pass membrane protein</topology>
    </subcellularLocation>
</comment>
<feature type="transmembrane region" description="Helical" evidence="8">
    <location>
        <begin position="384"/>
        <end position="403"/>
    </location>
</feature>
<reference evidence="10 11" key="1">
    <citation type="submission" date="2021-07" db="EMBL/GenBank/DDBJ databases">
        <title>Sphingomonas sp.</title>
        <authorList>
            <person name="Feng G."/>
            <person name="Li J."/>
            <person name="Pan M."/>
        </authorList>
    </citation>
    <scope>NUCLEOTIDE SEQUENCE [LARGE SCALE GENOMIC DNA]</scope>
    <source>
        <strain evidence="10 11">RRHST34</strain>
    </source>
</reference>
<feature type="transmembrane region" description="Helical" evidence="8">
    <location>
        <begin position="293"/>
        <end position="313"/>
    </location>
</feature>
<evidence type="ECO:0000313" key="11">
    <source>
        <dbReference type="Proteomes" id="UP000759103"/>
    </source>
</evidence>
<dbReference type="PANTHER" id="PTHR23502">
    <property type="entry name" value="MAJOR FACILITATOR SUPERFAMILY"/>
    <property type="match status" value="1"/>
</dbReference>
<evidence type="ECO:0000256" key="7">
    <source>
        <dbReference type="ARBA" id="ARBA00023136"/>
    </source>
</evidence>
<feature type="domain" description="Major facilitator superfamily (MFS) profile" evidence="9">
    <location>
        <begin position="23"/>
        <end position="407"/>
    </location>
</feature>
<dbReference type="Proteomes" id="UP000759103">
    <property type="component" value="Unassembled WGS sequence"/>
</dbReference>
<comment type="caution">
    <text evidence="8">Lacks conserved residue(s) required for the propagation of feature annotation.</text>
</comment>
<dbReference type="PANTHER" id="PTHR23502:SF132">
    <property type="entry name" value="POLYAMINE TRANSPORTER 2-RELATED"/>
    <property type="match status" value="1"/>
</dbReference>
<dbReference type="RefSeq" id="WP_219747434.1">
    <property type="nucleotide sequence ID" value="NZ_JAHXZN010000001.1"/>
</dbReference>
<keyword evidence="8" id="KW-0997">Cell inner membrane</keyword>
<keyword evidence="11" id="KW-1185">Reference proteome</keyword>
<organism evidence="10 11">
    <name type="scientific">Sphingomonas citri</name>
    <dbReference type="NCBI Taxonomy" id="2862499"/>
    <lineage>
        <taxon>Bacteria</taxon>
        <taxon>Pseudomonadati</taxon>
        <taxon>Pseudomonadota</taxon>
        <taxon>Alphaproteobacteria</taxon>
        <taxon>Sphingomonadales</taxon>
        <taxon>Sphingomonadaceae</taxon>
        <taxon>Sphingomonas</taxon>
    </lineage>
</organism>
<keyword evidence="5 8" id="KW-0812">Transmembrane</keyword>
<dbReference type="NCBIfam" id="TIGR00710">
    <property type="entry name" value="efflux_Bcr_CflA"/>
    <property type="match status" value="1"/>
</dbReference>
<evidence type="ECO:0000259" key="9">
    <source>
        <dbReference type="PROSITE" id="PS50850"/>
    </source>
</evidence>
<dbReference type="InterPro" id="IPR020846">
    <property type="entry name" value="MFS_dom"/>
</dbReference>
<feature type="transmembrane region" description="Helical" evidence="8">
    <location>
        <begin position="319"/>
        <end position="337"/>
    </location>
</feature>
<comment type="caution">
    <text evidence="10">The sequence shown here is derived from an EMBL/GenBank/DDBJ whole genome shotgun (WGS) entry which is preliminary data.</text>
</comment>
<evidence type="ECO:0000256" key="4">
    <source>
        <dbReference type="ARBA" id="ARBA00022475"/>
    </source>
</evidence>
<dbReference type="InterPro" id="IPR036259">
    <property type="entry name" value="MFS_trans_sf"/>
</dbReference>
<keyword evidence="4" id="KW-1003">Cell membrane</keyword>
<feature type="transmembrane region" description="Helical" evidence="8">
    <location>
        <begin position="62"/>
        <end position="79"/>
    </location>
</feature>
<evidence type="ECO:0000256" key="1">
    <source>
        <dbReference type="ARBA" id="ARBA00004651"/>
    </source>
</evidence>
<protein>
    <recommendedName>
        <fullName evidence="8">Bcr/CflA family efflux transporter</fullName>
    </recommendedName>
</protein>
<evidence type="ECO:0000256" key="6">
    <source>
        <dbReference type="ARBA" id="ARBA00022989"/>
    </source>
</evidence>
<dbReference type="Pfam" id="PF07690">
    <property type="entry name" value="MFS_1"/>
    <property type="match status" value="1"/>
</dbReference>
<evidence type="ECO:0000256" key="3">
    <source>
        <dbReference type="ARBA" id="ARBA00022448"/>
    </source>
</evidence>
<keyword evidence="6 8" id="KW-1133">Transmembrane helix</keyword>
<accession>A0ABS7BKF2</accession>
<evidence type="ECO:0000256" key="8">
    <source>
        <dbReference type="RuleBase" id="RU365088"/>
    </source>
</evidence>
<sequence>MSTPPAPPPASPVAAPPIPLPEFVALIAALMALTALGIDSMLPALPTIGAALGAPGANERQYVIGAFLIAFGAGQLLHGPLADRFGRRRSLLAALAVYAVANALCALAGSFALLLAARVVAGLAIAAARVTTVAIVRDCFEGRAMARVMSMTFIVFMIVPVLAPGFGTVVLLFGGWRDIFWAVGGATLLVLAWFAVRMPETLHAEDRHPFSPARLAAGWKLTLSDRWSLGYTLAATALMGALYGYINSIQQVMADVFGRPRLLLLIFATTAGTMAVANLANARLVMRVGTRRLGHAAVVTLILVAGLHLLLALSGHETLVGFAVLQAVAMGCFGLSSSNFSAMAMEKMGHIAGTASSVQGFTSVTVGAAIGALIGQHFDGTTVPLNAGFLCAGVAALAIVLVTERGRLFAAR</sequence>
<evidence type="ECO:0000256" key="2">
    <source>
        <dbReference type="ARBA" id="ARBA00006236"/>
    </source>
</evidence>
<feature type="transmembrane region" description="Helical" evidence="8">
    <location>
        <begin position="358"/>
        <end position="378"/>
    </location>
</feature>
<feature type="transmembrane region" description="Helical" evidence="8">
    <location>
        <begin position="148"/>
        <end position="173"/>
    </location>
</feature>
<dbReference type="SUPFAM" id="SSF103473">
    <property type="entry name" value="MFS general substrate transporter"/>
    <property type="match status" value="1"/>
</dbReference>
<evidence type="ECO:0000256" key="5">
    <source>
        <dbReference type="ARBA" id="ARBA00022692"/>
    </source>
</evidence>
<dbReference type="InterPro" id="IPR004812">
    <property type="entry name" value="Efflux_drug-R_Bcr/CmlA"/>
</dbReference>
<gene>
    <name evidence="10" type="ORF">KZ820_04515</name>
</gene>
<feature type="transmembrane region" description="Helical" evidence="8">
    <location>
        <begin position="179"/>
        <end position="196"/>
    </location>
</feature>
<dbReference type="InterPro" id="IPR011701">
    <property type="entry name" value="MFS"/>
</dbReference>
<dbReference type="EMBL" id="JAHXZN010000001">
    <property type="protein sequence ID" value="MBW6529988.1"/>
    <property type="molecule type" value="Genomic_DNA"/>
</dbReference>